<dbReference type="InterPro" id="IPR011766">
    <property type="entry name" value="TPP_enzyme_TPP-bd"/>
</dbReference>
<proteinExistence type="inferred from homology"/>
<dbReference type="PANTHER" id="PTHR18968:SF142">
    <property type="entry name" value="ACETOLACTATE SYNTHASE"/>
    <property type="match status" value="1"/>
</dbReference>
<dbReference type="PANTHER" id="PTHR18968">
    <property type="entry name" value="THIAMINE PYROPHOSPHATE ENZYMES"/>
    <property type="match status" value="1"/>
</dbReference>
<comment type="caution">
    <text evidence="3">The sequence shown here is derived from an EMBL/GenBank/DDBJ whole genome shotgun (WGS) entry which is preliminary data.</text>
</comment>
<dbReference type="GO" id="GO:0009097">
    <property type="term" value="P:isoleucine biosynthetic process"/>
    <property type="evidence" value="ECO:0007669"/>
    <property type="project" value="TreeGrafter"/>
</dbReference>
<evidence type="ECO:0000313" key="3">
    <source>
        <dbReference type="EMBL" id="KKL83241.1"/>
    </source>
</evidence>
<dbReference type="Gene3D" id="3.40.50.1220">
    <property type="entry name" value="TPP-binding domain"/>
    <property type="match status" value="1"/>
</dbReference>
<comment type="similarity">
    <text evidence="1">Belongs to the TPP enzyme family.</text>
</comment>
<dbReference type="CDD" id="cd00568">
    <property type="entry name" value="TPP_enzymes"/>
    <property type="match status" value="1"/>
</dbReference>
<feature type="non-terminal residue" evidence="3">
    <location>
        <position position="1"/>
    </location>
</feature>
<dbReference type="Gene3D" id="3.40.50.970">
    <property type="match status" value="1"/>
</dbReference>
<dbReference type="GO" id="GO:0003984">
    <property type="term" value="F:acetolactate synthase activity"/>
    <property type="evidence" value="ECO:0007669"/>
    <property type="project" value="TreeGrafter"/>
</dbReference>
<accession>A0A0F9FYA2</accession>
<dbReference type="InterPro" id="IPR045229">
    <property type="entry name" value="TPP_enz"/>
</dbReference>
<reference evidence="3" key="1">
    <citation type="journal article" date="2015" name="Nature">
        <title>Complex archaea that bridge the gap between prokaryotes and eukaryotes.</title>
        <authorList>
            <person name="Spang A."/>
            <person name="Saw J.H."/>
            <person name="Jorgensen S.L."/>
            <person name="Zaremba-Niedzwiedzka K."/>
            <person name="Martijn J."/>
            <person name="Lind A.E."/>
            <person name="van Eijk R."/>
            <person name="Schleper C."/>
            <person name="Guy L."/>
            <person name="Ettema T.J."/>
        </authorList>
    </citation>
    <scope>NUCLEOTIDE SEQUENCE</scope>
</reference>
<dbReference type="Pfam" id="PF02775">
    <property type="entry name" value="TPP_enzyme_C"/>
    <property type="match status" value="1"/>
</dbReference>
<feature type="domain" description="Thiamine pyrophosphate enzyme TPP-binding" evidence="2">
    <location>
        <begin position="67"/>
        <end position="218"/>
    </location>
</feature>
<dbReference type="AlphaFoldDB" id="A0A0F9FYA2"/>
<dbReference type="GO" id="GO:0005948">
    <property type="term" value="C:acetolactate synthase complex"/>
    <property type="evidence" value="ECO:0007669"/>
    <property type="project" value="TreeGrafter"/>
</dbReference>
<dbReference type="SUPFAM" id="SSF52518">
    <property type="entry name" value="Thiamin diphosphate-binding fold (THDP-binding)"/>
    <property type="match status" value="1"/>
</dbReference>
<name>A0A0F9FYA2_9ZZZZ</name>
<dbReference type="EMBL" id="LAZR01022036">
    <property type="protein sequence ID" value="KKL83241.1"/>
    <property type="molecule type" value="Genomic_DNA"/>
</dbReference>
<gene>
    <name evidence="3" type="ORF">LCGC14_1976710</name>
</gene>
<dbReference type="GO" id="GO:0009099">
    <property type="term" value="P:L-valine biosynthetic process"/>
    <property type="evidence" value="ECO:0007669"/>
    <property type="project" value="TreeGrafter"/>
</dbReference>
<organism evidence="3">
    <name type="scientific">marine sediment metagenome</name>
    <dbReference type="NCBI Taxonomy" id="412755"/>
    <lineage>
        <taxon>unclassified sequences</taxon>
        <taxon>metagenomes</taxon>
        <taxon>ecological metagenomes</taxon>
    </lineage>
</organism>
<evidence type="ECO:0000256" key="1">
    <source>
        <dbReference type="ARBA" id="ARBA00007812"/>
    </source>
</evidence>
<protein>
    <recommendedName>
        <fullName evidence="2">Thiamine pyrophosphate enzyme TPP-binding domain-containing protein</fullName>
    </recommendedName>
</protein>
<dbReference type="GO" id="GO:0050660">
    <property type="term" value="F:flavin adenine dinucleotide binding"/>
    <property type="evidence" value="ECO:0007669"/>
    <property type="project" value="TreeGrafter"/>
</dbReference>
<dbReference type="InterPro" id="IPR029061">
    <property type="entry name" value="THDP-binding"/>
</dbReference>
<sequence length="268" mass="30040">AKGFLERILTLAAPPEKAAWIEKCQHWRRKYPICLPEYADDSHGINLYYFIHCLSQAMKDDSVVVSDAGSAFYVTTQGIQIRSRQRSVTTGGQAEMGYTLPAAIGVCCARDNAEVIGITGDGSFQLNIQELQTVVHHDLPIKIFVWNNNGYLSIRATQRKFFEGRLIGTDPESGVSFPSLEKIAGAYGITYARVERAGSLVQEIRDVLDCPRAVICEVMCNPDQEIVPTVSSMRKEDGSMVSKPLEDMYPFLDRQEFRREMIIPPLKE</sequence>
<dbReference type="GO" id="GO:0030976">
    <property type="term" value="F:thiamine pyrophosphate binding"/>
    <property type="evidence" value="ECO:0007669"/>
    <property type="project" value="InterPro"/>
</dbReference>
<evidence type="ECO:0000259" key="2">
    <source>
        <dbReference type="Pfam" id="PF02775"/>
    </source>
</evidence>